<keyword evidence="3" id="KW-1185">Reference proteome</keyword>
<feature type="non-terminal residue" evidence="2">
    <location>
        <position position="1"/>
    </location>
</feature>
<sequence>ISDLLLLPRCARLPILLATKTISVTDNSSSNFSLDHTPLSHLDLFFTPSLAVHGLVLPRLLSLQRRPPSSNSIDSFRNSGASSSGSPLNDVVLLPLFSFVLPLLLCQELGKLEPQLTVFKIK</sequence>
<reference evidence="2 3" key="1">
    <citation type="journal article" date="2023" name="Life. Sci Alliance">
        <title>Evolutionary insights into 3D genome organization and epigenetic landscape of Vigna mungo.</title>
        <authorList>
            <person name="Junaid A."/>
            <person name="Singh B."/>
            <person name="Bhatia S."/>
        </authorList>
    </citation>
    <scope>NUCLEOTIDE SEQUENCE [LARGE SCALE GENOMIC DNA]</scope>
    <source>
        <strain evidence="2">Urdbean</strain>
    </source>
</reference>
<gene>
    <name evidence="2" type="ORF">V8G54_009680</name>
</gene>
<dbReference type="Proteomes" id="UP001374535">
    <property type="component" value="Chromosome 3"/>
</dbReference>
<dbReference type="AlphaFoldDB" id="A0AAQ3S540"/>
<proteinExistence type="predicted"/>
<accession>A0AAQ3S540</accession>
<feature type="region of interest" description="Disordered" evidence="1">
    <location>
        <begin position="66"/>
        <end position="86"/>
    </location>
</feature>
<evidence type="ECO:0000313" key="3">
    <source>
        <dbReference type="Proteomes" id="UP001374535"/>
    </source>
</evidence>
<dbReference type="EMBL" id="CP144698">
    <property type="protein sequence ID" value="WVZ16698.1"/>
    <property type="molecule type" value="Genomic_DNA"/>
</dbReference>
<organism evidence="2 3">
    <name type="scientific">Vigna mungo</name>
    <name type="common">Black gram</name>
    <name type="synonym">Phaseolus mungo</name>
    <dbReference type="NCBI Taxonomy" id="3915"/>
    <lineage>
        <taxon>Eukaryota</taxon>
        <taxon>Viridiplantae</taxon>
        <taxon>Streptophyta</taxon>
        <taxon>Embryophyta</taxon>
        <taxon>Tracheophyta</taxon>
        <taxon>Spermatophyta</taxon>
        <taxon>Magnoliopsida</taxon>
        <taxon>eudicotyledons</taxon>
        <taxon>Gunneridae</taxon>
        <taxon>Pentapetalae</taxon>
        <taxon>rosids</taxon>
        <taxon>fabids</taxon>
        <taxon>Fabales</taxon>
        <taxon>Fabaceae</taxon>
        <taxon>Papilionoideae</taxon>
        <taxon>50 kb inversion clade</taxon>
        <taxon>NPAAA clade</taxon>
        <taxon>indigoferoid/millettioid clade</taxon>
        <taxon>Phaseoleae</taxon>
        <taxon>Vigna</taxon>
    </lineage>
</organism>
<protein>
    <submittedName>
        <fullName evidence="2">Uncharacterized protein</fullName>
    </submittedName>
</protein>
<evidence type="ECO:0000313" key="2">
    <source>
        <dbReference type="EMBL" id="WVZ16698.1"/>
    </source>
</evidence>
<name>A0AAQ3S540_VIGMU</name>
<evidence type="ECO:0000256" key="1">
    <source>
        <dbReference type="SAM" id="MobiDB-lite"/>
    </source>
</evidence>